<accession>A0ABN1PDZ4</accession>
<dbReference type="Pfam" id="PF06441">
    <property type="entry name" value="EHN"/>
    <property type="match status" value="1"/>
</dbReference>
<organism evidence="6 7">
    <name type="scientific">Streptomyces rhizosphaericus</name>
    <dbReference type="NCBI Taxonomy" id="114699"/>
    <lineage>
        <taxon>Bacteria</taxon>
        <taxon>Bacillati</taxon>
        <taxon>Actinomycetota</taxon>
        <taxon>Actinomycetes</taxon>
        <taxon>Kitasatosporales</taxon>
        <taxon>Streptomycetaceae</taxon>
        <taxon>Streptomyces</taxon>
        <taxon>Streptomyces violaceusniger group</taxon>
    </lineage>
</organism>
<keyword evidence="3" id="KW-0378">Hydrolase</keyword>
<dbReference type="InterPro" id="IPR010497">
    <property type="entry name" value="Epoxide_hydro_N"/>
</dbReference>
<comment type="caution">
    <text evidence="6">The sequence shown here is derived from an EMBL/GenBank/DDBJ whole genome shotgun (WGS) entry which is preliminary data.</text>
</comment>
<feature type="region of interest" description="Disordered" evidence="4">
    <location>
        <begin position="141"/>
        <end position="178"/>
    </location>
</feature>
<name>A0ABN1PDZ4_9ACTN</name>
<evidence type="ECO:0000259" key="5">
    <source>
        <dbReference type="Pfam" id="PF06441"/>
    </source>
</evidence>
<keyword evidence="2" id="KW-0058">Aromatic hydrocarbons catabolism</keyword>
<evidence type="ECO:0000256" key="1">
    <source>
        <dbReference type="ARBA" id="ARBA00010088"/>
    </source>
</evidence>
<comment type="similarity">
    <text evidence="1">Belongs to the peptidase S33 family.</text>
</comment>
<dbReference type="Gene3D" id="3.40.50.1820">
    <property type="entry name" value="alpha/beta hydrolase"/>
    <property type="match status" value="1"/>
</dbReference>
<feature type="compositionally biased region" description="Polar residues" evidence="4">
    <location>
        <begin position="1"/>
        <end position="15"/>
    </location>
</feature>
<dbReference type="EMBL" id="BAAAID010000013">
    <property type="protein sequence ID" value="GAA0926591.1"/>
    <property type="molecule type" value="Genomic_DNA"/>
</dbReference>
<feature type="compositionally biased region" description="Basic residues" evidence="4">
    <location>
        <begin position="168"/>
        <end position="178"/>
    </location>
</feature>
<evidence type="ECO:0000256" key="4">
    <source>
        <dbReference type="SAM" id="MobiDB-lite"/>
    </source>
</evidence>
<sequence length="178" mass="20291">MSSEEPATHATTTRPSDIRPFRASIPQGALDDLNERLARTRWPDDLPGTGWEYGVPLTYLRELAEYWRTGYDWRTHEARLNAFPQFLTEIDGTQVHFLHVTSPEPDAVPLIMTHGWPGSVLEFLTARLPALHGARGRLRIRDLPGTRPHRTGPADRHPSQQPADLSRRRSVHTRRGRP</sequence>
<evidence type="ECO:0000256" key="3">
    <source>
        <dbReference type="ARBA" id="ARBA00022801"/>
    </source>
</evidence>
<evidence type="ECO:0000313" key="6">
    <source>
        <dbReference type="EMBL" id="GAA0926591.1"/>
    </source>
</evidence>
<feature type="region of interest" description="Disordered" evidence="4">
    <location>
        <begin position="1"/>
        <end position="22"/>
    </location>
</feature>
<dbReference type="SUPFAM" id="SSF53474">
    <property type="entry name" value="alpha/beta-Hydrolases"/>
    <property type="match status" value="1"/>
</dbReference>
<evidence type="ECO:0000313" key="7">
    <source>
        <dbReference type="Proteomes" id="UP001500418"/>
    </source>
</evidence>
<keyword evidence="7" id="KW-1185">Reference proteome</keyword>
<dbReference type="InterPro" id="IPR029058">
    <property type="entry name" value="AB_hydrolase_fold"/>
</dbReference>
<dbReference type="Proteomes" id="UP001500418">
    <property type="component" value="Unassembled WGS sequence"/>
</dbReference>
<gene>
    <name evidence="6" type="ORF">GCM10009575_026120</name>
</gene>
<dbReference type="PANTHER" id="PTHR21661">
    <property type="entry name" value="EPOXIDE HYDROLASE 1-RELATED"/>
    <property type="match status" value="1"/>
</dbReference>
<proteinExistence type="inferred from homology"/>
<reference evidence="6 7" key="1">
    <citation type="journal article" date="2019" name="Int. J. Syst. Evol. Microbiol.">
        <title>The Global Catalogue of Microorganisms (GCM) 10K type strain sequencing project: providing services to taxonomists for standard genome sequencing and annotation.</title>
        <authorList>
            <consortium name="The Broad Institute Genomics Platform"/>
            <consortium name="The Broad Institute Genome Sequencing Center for Infectious Disease"/>
            <person name="Wu L."/>
            <person name="Ma J."/>
        </authorList>
    </citation>
    <scope>NUCLEOTIDE SEQUENCE [LARGE SCALE GENOMIC DNA]</scope>
    <source>
        <strain evidence="6 7">JCM 11444</strain>
    </source>
</reference>
<protein>
    <recommendedName>
        <fullName evidence="5">Epoxide hydrolase N-terminal domain-containing protein</fullName>
    </recommendedName>
</protein>
<feature type="domain" description="Epoxide hydrolase N-terminal" evidence="5">
    <location>
        <begin position="18"/>
        <end position="123"/>
    </location>
</feature>
<dbReference type="PANTHER" id="PTHR21661:SF35">
    <property type="entry name" value="EPOXIDE HYDROLASE"/>
    <property type="match status" value="1"/>
</dbReference>
<evidence type="ECO:0000256" key="2">
    <source>
        <dbReference type="ARBA" id="ARBA00022797"/>
    </source>
</evidence>